<keyword evidence="2" id="KW-0378">Hydrolase</keyword>
<dbReference type="GO" id="GO:0004519">
    <property type="term" value="F:endonuclease activity"/>
    <property type="evidence" value="ECO:0007669"/>
    <property type="project" value="UniProtKB-KW"/>
</dbReference>
<accession>A0A9X3L0K8</accession>
<dbReference type="AlphaFoldDB" id="A0A9X3L0K8"/>
<dbReference type="GO" id="GO:0008270">
    <property type="term" value="F:zinc ion binding"/>
    <property type="evidence" value="ECO:0007669"/>
    <property type="project" value="InterPro"/>
</dbReference>
<proteinExistence type="predicted"/>
<dbReference type="RefSeq" id="WP_082385450.1">
    <property type="nucleotide sequence ID" value="NZ_CP188776.1"/>
</dbReference>
<dbReference type="Pfam" id="PF01844">
    <property type="entry name" value="HNH"/>
    <property type="match status" value="1"/>
</dbReference>
<dbReference type="CDD" id="cd00085">
    <property type="entry name" value="HNHc"/>
    <property type="match status" value="1"/>
</dbReference>
<reference evidence="2" key="1">
    <citation type="submission" date="2022-12" db="EMBL/GenBank/DDBJ databases">
        <authorList>
            <person name="Voronina O.L."/>
            <person name="Kunda M.S."/>
            <person name="Ryzhova N."/>
            <person name="Aksenova E.I."/>
        </authorList>
    </citation>
    <scope>NUCLEOTIDE SEQUENCE</scope>
    <source>
        <strain evidence="2">SCCH136:Ach223948</strain>
    </source>
</reference>
<gene>
    <name evidence="2" type="ORF">O9570_18630</name>
</gene>
<dbReference type="GO" id="GO:0003676">
    <property type="term" value="F:nucleic acid binding"/>
    <property type="evidence" value="ECO:0007669"/>
    <property type="project" value="InterPro"/>
</dbReference>
<evidence type="ECO:0000313" key="2">
    <source>
        <dbReference type="EMBL" id="MCZ8403476.1"/>
    </source>
</evidence>
<evidence type="ECO:0000313" key="3">
    <source>
        <dbReference type="Proteomes" id="UP001141992"/>
    </source>
</evidence>
<dbReference type="Gene3D" id="1.10.30.50">
    <property type="match status" value="1"/>
</dbReference>
<keyword evidence="2" id="KW-0255">Endonuclease</keyword>
<dbReference type="InterPro" id="IPR003615">
    <property type="entry name" value="HNH_nuc"/>
</dbReference>
<evidence type="ECO:0000259" key="1">
    <source>
        <dbReference type="Pfam" id="PF01844"/>
    </source>
</evidence>
<dbReference type="InterPro" id="IPR002711">
    <property type="entry name" value="HNH"/>
</dbReference>
<name>A0A9X3L0K8_ALCXX</name>
<comment type="caution">
    <text evidence="2">The sequence shown here is derived from an EMBL/GenBank/DDBJ whole genome shotgun (WGS) entry which is preliminary data.</text>
</comment>
<sequence>MRNPPWTRDELILALDLYMKRRANLPSHGSVEVSDLSTLLNKMAESLGKPAAATYRNTNGVYMKLMNFRRLDPLYIDSGKKGLVRGNKDEEVVWDLFSSNTHQLTLVSNAIRKASGCKKLSTLEDDETYEAPEGRILTRMHRYRERDRDLVKRAKQAAQKKHGRLVCEACGFDFKETYGARGEGLIEVHHTKPLHTVAEDHQTSVADLALLCANCHRIVHATRQWLTVQEVRALLRPDLSQ</sequence>
<keyword evidence="2" id="KW-0540">Nuclease</keyword>
<organism evidence="2 3">
    <name type="scientific">Alcaligenes xylosoxydans xylosoxydans</name>
    <name type="common">Achromobacter xylosoxidans</name>
    <dbReference type="NCBI Taxonomy" id="85698"/>
    <lineage>
        <taxon>Bacteria</taxon>
        <taxon>Pseudomonadati</taxon>
        <taxon>Pseudomonadota</taxon>
        <taxon>Betaproteobacteria</taxon>
        <taxon>Burkholderiales</taxon>
        <taxon>Alcaligenaceae</taxon>
        <taxon>Achromobacter</taxon>
    </lineage>
</organism>
<protein>
    <submittedName>
        <fullName evidence="2">HNH endonuclease</fullName>
    </submittedName>
</protein>
<feature type="domain" description="HNH" evidence="1">
    <location>
        <begin position="167"/>
        <end position="221"/>
    </location>
</feature>
<dbReference type="EMBL" id="JAPZVI010000015">
    <property type="protein sequence ID" value="MCZ8403476.1"/>
    <property type="molecule type" value="Genomic_DNA"/>
</dbReference>
<dbReference type="Proteomes" id="UP001141992">
    <property type="component" value="Unassembled WGS sequence"/>
</dbReference>